<dbReference type="PROSITE" id="PS00211">
    <property type="entry name" value="ABC_TRANSPORTER_1"/>
    <property type="match status" value="1"/>
</dbReference>
<name>A0A918NNG0_9ACTN</name>
<comment type="similarity">
    <text evidence="1">Belongs to the ABC transporter superfamily.</text>
</comment>
<accession>A0A918NNG0</accession>
<evidence type="ECO:0000313" key="6">
    <source>
        <dbReference type="EMBL" id="GGX82862.1"/>
    </source>
</evidence>
<dbReference type="InterPro" id="IPR003439">
    <property type="entry name" value="ABC_transporter-like_ATP-bd"/>
</dbReference>
<proteinExistence type="inferred from homology"/>
<dbReference type="PANTHER" id="PTHR43335:SF2">
    <property type="entry name" value="ABC TRANSPORTER, ATP-BINDING PROTEIN"/>
    <property type="match status" value="1"/>
</dbReference>
<evidence type="ECO:0000256" key="3">
    <source>
        <dbReference type="ARBA" id="ARBA00022741"/>
    </source>
</evidence>
<dbReference type="Pfam" id="PF00005">
    <property type="entry name" value="ABC_tran"/>
    <property type="match status" value="1"/>
</dbReference>
<reference evidence="6" key="1">
    <citation type="journal article" date="2014" name="Int. J. Syst. Evol. Microbiol.">
        <title>Complete genome sequence of Corynebacterium casei LMG S-19264T (=DSM 44701T), isolated from a smear-ripened cheese.</title>
        <authorList>
            <consortium name="US DOE Joint Genome Institute (JGI-PGF)"/>
            <person name="Walter F."/>
            <person name="Albersmeier A."/>
            <person name="Kalinowski J."/>
            <person name="Ruckert C."/>
        </authorList>
    </citation>
    <scope>NUCLEOTIDE SEQUENCE</scope>
    <source>
        <strain evidence="6">JCM 4956</strain>
    </source>
</reference>
<dbReference type="GO" id="GO:0005524">
    <property type="term" value="F:ATP binding"/>
    <property type="evidence" value="ECO:0007669"/>
    <property type="project" value="UniProtKB-KW"/>
</dbReference>
<dbReference type="GO" id="GO:0016887">
    <property type="term" value="F:ATP hydrolysis activity"/>
    <property type="evidence" value="ECO:0007669"/>
    <property type="project" value="InterPro"/>
</dbReference>
<dbReference type="InterPro" id="IPR017871">
    <property type="entry name" value="ABC_transporter-like_CS"/>
</dbReference>
<evidence type="ECO:0000256" key="2">
    <source>
        <dbReference type="ARBA" id="ARBA00022448"/>
    </source>
</evidence>
<gene>
    <name evidence="6" type="ORF">GCM10010515_58130</name>
</gene>
<dbReference type="PROSITE" id="PS50893">
    <property type="entry name" value="ABC_TRANSPORTER_2"/>
    <property type="match status" value="1"/>
</dbReference>
<protein>
    <submittedName>
        <fullName evidence="6">ABC transporter ATP-binding protein</fullName>
    </submittedName>
</protein>
<organism evidence="6 7">
    <name type="scientific">Streptomyces fructofermentans</name>
    <dbReference type="NCBI Taxonomy" id="152141"/>
    <lineage>
        <taxon>Bacteria</taxon>
        <taxon>Bacillati</taxon>
        <taxon>Actinomycetota</taxon>
        <taxon>Actinomycetes</taxon>
        <taxon>Kitasatosporales</taxon>
        <taxon>Streptomycetaceae</taxon>
        <taxon>Streptomyces</taxon>
    </lineage>
</organism>
<dbReference type="Proteomes" id="UP000645555">
    <property type="component" value="Unassembled WGS sequence"/>
</dbReference>
<evidence type="ECO:0000313" key="7">
    <source>
        <dbReference type="Proteomes" id="UP000645555"/>
    </source>
</evidence>
<evidence type="ECO:0000256" key="1">
    <source>
        <dbReference type="ARBA" id="ARBA00005417"/>
    </source>
</evidence>
<keyword evidence="2" id="KW-0813">Transport</keyword>
<keyword evidence="3" id="KW-0547">Nucleotide-binding</keyword>
<reference evidence="6" key="2">
    <citation type="submission" date="2020-09" db="EMBL/GenBank/DDBJ databases">
        <authorList>
            <person name="Sun Q."/>
            <person name="Ohkuma M."/>
        </authorList>
    </citation>
    <scope>NUCLEOTIDE SEQUENCE</scope>
    <source>
        <strain evidence="6">JCM 4956</strain>
    </source>
</reference>
<dbReference type="EMBL" id="BMWD01000024">
    <property type="protein sequence ID" value="GGX82862.1"/>
    <property type="molecule type" value="Genomic_DNA"/>
</dbReference>
<dbReference type="AlphaFoldDB" id="A0A918NNG0"/>
<keyword evidence="7" id="KW-1185">Reference proteome</keyword>
<dbReference type="PANTHER" id="PTHR43335">
    <property type="entry name" value="ABC TRANSPORTER, ATP-BINDING PROTEIN"/>
    <property type="match status" value="1"/>
</dbReference>
<evidence type="ECO:0000259" key="5">
    <source>
        <dbReference type="PROSITE" id="PS50893"/>
    </source>
</evidence>
<dbReference type="InterPro" id="IPR003593">
    <property type="entry name" value="AAA+_ATPase"/>
</dbReference>
<dbReference type="InterPro" id="IPR027417">
    <property type="entry name" value="P-loop_NTPase"/>
</dbReference>
<keyword evidence="4 6" id="KW-0067">ATP-binding</keyword>
<dbReference type="SMART" id="SM00382">
    <property type="entry name" value="AAA"/>
    <property type="match status" value="1"/>
</dbReference>
<feature type="domain" description="ABC transporter" evidence="5">
    <location>
        <begin position="3"/>
        <end position="232"/>
    </location>
</feature>
<dbReference type="Gene3D" id="3.40.50.300">
    <property type="entry name" value="P-loop containing nucleotide triphosphate hydrolases"/>
    <property type="match status" value="1"/>
</dbReference>
<dbReference type="SUPFAM" id="SSF52540">
    <property type="entry name" value="P-loop containing nucleoside triphosphate hydrolases"/>
    <property type="match status" value="1"/>
</dbReference>
<evidence type="ECO:0000256" key="4">
    <source>
        <dbReference type="ARBA" id="ARBA00022840"/>
    </source>
</evidence>
<sequence length="248" mass="26670">MTLRITSCTYAYRRRRPPVIADLTYELAGGLSILLGPNGAGKSTLLKLAASVLHPKSGSVTLDSLGSRTREFRKAVAWMPQEIASLPSLTVREWVAYVGWLKGLSKAEAWQNAQSSLARVELSDRLDMKTSSLSGGQMRRVGLAGALVHSARILLLDEPTAGLDPHQRRVFRDIVGNLGADGVRILLSTHDVADLAEEADHVTVLNDGSMIHDGPTRSFLSHAPTGFDAARAPEAAYSALLAHHGADF</sequence>
<comment type="caution">
    <text evidence="6">The sequence shown here is derived from an EMBL/GenBank/DDBJ whole genome shotgun (WGS) entry which is preliminary data.</text>
</comment>